<dbReference type="InterPro" id="IPR036443">
    <property type="entry name" value="Znf_RanBP2_sf"/>
</dbReference>
<dbReference type="STRING" id="32264.T1KFZ9"/>
<evidence type="ECO:0000256" key="2">
    <source>
        <dbReference type="ARBA" id="ARBA00022723"/>
    </source>
</evidence>
<dbReference type="InterPro" id="IPR033774">
    <property type="entry name" value="YAF2_RYBP"/>
</dbReference>
<feature type="region of interest" description="Disordered" evidence="9">
    <location>
        <begin position="108"/>
        <end position="202"/>
    </location>
</feature>
<evidence type="ECO:0000256" key="8">
    <source>
        <dbReference type="PROSITE-ProRule" id="PRU00322"/>
    </source>
</evidence>
<feature type="compositionally biased region" description="Basic residues" evidence="9">
    <location>
        <begin position="235"/>
        <end position="245"/>
    </location>
</feature>
<dbReference type="Gene3D" id="4.10.1060.10">
    <property type="entry name" value="Zinc finger, RanBP2-type"/>
    <property type="match status" value="1"/>
</dbReference>
<dbReference type="InterPro" id="IPR001876">
    <property type="entry name" value="Znf_RanBP2"/>
</dbReference>
<evidence type="ECO:0000256" key="5">
    <source>
        <dbReference type="ARBA" id="ARBA00023015"/>
    </source>
</evidence>
<dbReference type="GO" id="GO:0003712">
    <property type="term" value="F:transcription coregulator activity"/>
    <property type="evidence" value="ECO:0007669"/>
    <property type="project" value="TreeGrafter"/>
</dbReference>
<keyword evidence="5" id="KW-0805">Transcription regulation</keyword>
<dbReference type="PROSITE" id="PS50199">
    <property type="entry name" value="ZF_RANBP2_2"/>
    <property type="match status" value="1"/>
</dbReference>
<dbReference type="PANTHER" id="PTHR12920:SF4">
    <property type="entry name" value="GEO03726P1"/>
    <property type="match status" value="1"/>
</dbReference>
<accession>T1KFZ9</accession>
<name>T1KFZ9_TETUR</name>
<keyword evidence="3 8" id="KW-0863">Zinc-finger</keyword>
<reference evidence="11" key="2">
    <citation type="submission" date="2015-06" db="UniProtKB">
        <authorList>
            <consortium name="EnsemblMetazoa"/>
        </authorList>
    </citation>
    <scope>IDENTIFICATION</scope>
</reference>
<keyword evidence="12" id="KW-1185">Reference proteome</keyword>
<evidence type="ECO:0000256" key="9">
    <source>
        <dbReference type="SAM" id="MobiDB-lite"/>
    </source>
</evidence>
<organism evidence="11 12">
    <name type="scientific">Tetranychus urticae</name>
    <name type="common">Two-spotted spider mite</name>
    <dbReference type="NCBI Taxonomy" id="32264"/>
    <lineage>
        <taxon>Eukaryota</taxon>
        <taxon>Metazoa</taxon>
        <taxon>Ecdysozoa</taxon>
        <taxon>Arthropoda</taxon>
        <taxon>Chelicerata</taxon>
        <taxon>Arachnida</taxon>
        <taxon>Acari</taxon>
        <taxon>Acariformes</taxon>
        <taxon>Trombidiformes</taxon>
        <taxon>Prostigmata</taxon>
        <taxon>Eleutherengona</taxon>
        <taxon>Raphignathae</taxon>
        <taxon>Tetranychoidea</taxon>
        <taxon>Tetranychidae</taxon>
        <taxon>Tetranychus</taxon>
    </lineage>
</organism>
<dbReference type="Pfam" id="PF00641">
    <property type="entry name" value="Zn_ribbon_RanBP"/>
    <property type="match status" value="1"/>
</dbReference>
<feature type="domain" description="RanBP2-type" evidence="10">
    <location>
        <begin position="38"/>
        <end position="67"/>
    </location>
</feature>
<feature type="region of interest" description="Disordered" evidence="9">
    <location>
        <begin position="235"/>
        <end position="255"/>
    </location>
</feature>
<evidence type="ECO:0000256" key="1">
    <source>
        <dbReference type="ARBA" id="ARBA00004123"/>
    </source>
</evidence>
<dbReference type="SMART" id="SM00547">
    <property type="entry name" value="ZnF_RBZ"/>
    <property type="match status" value="1"/>
</dbReference>
<dbReference type="GO" id="GO:0008270">
    <property type="term" value="F:zinc ion binding"/>
    <property type="evidence" value="ECO:0007669"/>
    <property type="project" value="UniProtKB-KW"/>
</dbReference>
<dbReference type="EMBL" id="CAEY01000040">
    <property type="status" value="NOT_ANNOTATED_CDS"/>
    <property type="molecule type" value="Genomic_DNA"/>
</dbReference>
<dbReference type="GO" id="GO:0003677">
    <property type="term" value="F:DNA binding"/>
    <property type="evidence" value="ECO:0007669"/>
    <property type="project" value="TreeGrafter"/>
</dbReference>
<keyword evidence="4" id="KW-0862">Zinc</keyword>
<dbReference type="eggNOG" id="KOG4477">
    <property type="taxonomic scope" value="Eukaryota"/>
</dbReference>
<keyword evidence="6" id="KW-0804">Transcription</keyword>
<dbReference type="Pfam" id="PF17219">
    <property type="entry name" value="YAF2_RYBP"/>
    <property type="match status" value="1"/>
</dbReference>
<dbReference type="PANTHER" id="PTHR12920">
    <property type="entry name" value="RYBP AND YAF2-RELATED"/>
    <property type="match status" value="1"/>
</dbReference>
<dbReference type="EnsemblMetazoa" id="tetur10g04960.1">
    <property type="protein sequence ID" value="tetur10g04960.1"/>
    <property type="gene ID" value="tetur10g04960"/>
</dbReference>
<comment type="subcellular location">
    <subcellularLocation>
        <location evidence="1">Nucleus</location>
    </subcellularLocation>
</comment>
<dbReference type="GO" id="GO:0005634">
    <property type="term" value="C:nucleus"/>
    <property type="evidence" value="ECO:0007669"/>
    <property type="project" value="UniProtKB-SubCell"/>
</dbReference>
<evidence type="ECO:0000256" key="4">
    <source>
        <dbReference type="ARBA" id="ARBA00022833"/>
    </source>
</evidence>
<dbReference type="GO" id="GO:0045893">
    <property type="term" value="P:positive regulation of DNA-templated transcription"/>
    <property type="evidence" value="ECO:0007669"/>
    <property type="project" value="InterPro"/>
</dbReference>
<keyword evidence="2" id="KW-0479">Metal-binding</keyword>
<evidence type="ECO:0000259" key="10">
    <source>
        <dbReference type="PROSITE" id="PS50199"/>
    </source>
</evidence>
<reference evidence="12" key="1">
    <citation type="submission" date="2011-08" db="EMBL/GenBank/DDBJ databases">
        <authorList>
            <person name="Rombauts S."/>
        </authorList>
    </citation>
    <scope>NUCLEOTIDE SEQUENCE</scope>
    <source>
        <strain evidence="12">London</strain>
    </source>
</reference>
<dbReference type="PROSITE" id="PS01358">
    <property type="entry name" value="ZF_RANBP2_1"/>
    <property type="match status" value="1"/>
</dbReference>
<keyword evidence="7" id="KW-0539">Nucleus</keyword>
<dbReference type="SUPFAM" id="SSF90209">
    <property type="entry name" value="Ran binding protein zinc finger-like"/>
    <property type="match status" value="1"/>
</dbReference>
<proteinExistence type="predicted"/>
<evidence type="ECO:0000256" key="3">
    <source>
        <dbReference type="ARBA" id="ARBA00022771"/>
    </source>
</evidence>
<evidence type="ECO:0000256" key="7">
    <source>
        <dbReference type="ARBA" id="ARBA00023242"/>
    </source>
</evidence>
<feature type="region of interest" description="Disordered" evidence="9">
    <location>
        <begin position="1"/>
        <end position="33"/>
    </location>
</feature>
<evidence type="ECO:0000313" key="12">
    <source>
        <dbReference type="Proteomes" id="UP000015104"/>
    </source>
</evidence>
<protein>
    <recommendedName>
        <fullName evidence="10">RanBP2-type domain-containing protein</fullName>
    </recommendedName>
</protein>
<feature type="compositionally biased region" description="Basic and acidic residues" evidence="9">
    <location>
        <begin position="115"/>
        <end position="169"/>
    </location>
</feature>
<sequence>MDKHERAHLRGKKSNKPSKKACNIPSSGNSDGDMLIEDDNTWECSVCTYRNSQEAFKCLMCDVCKGTSTRKPRYNHDLVAQQVKKQQIQIHQKLLKSNKSFCDLKDSSDSFNSSKDADKVDGRETRESKSKESNKSLLKEPKEVQDDHTIEAKGKESKGEGKEPRETRIKGGKGAYKSSSNKSDEGVDEAGPSNSVKSTKMESKMKLKNIDRTNFLAQAVTVNNVTVIITEFQPKKKAKTTKKTYRQAANKKEKD</sequence>
<dbReference type="Proteomes" id="UP000015104">
    <property type="component" value="Unassembled WGS sequence"/>
</dbReference>
<dbReference type="InterPro" id="IPR039958">
    <property type="entry name" value="RYBP/YAF2"/>
</dbReference>
<dbReference type="AlphaFoldDB" id="T1KFZ9"/>
<dbReference type="HOGENOM" id="CLU_1091187_0_0_1"/>
<feature type="compositionally biased region" description="Basic residues" evidence="9">
    <location>
        <begin position="1"/>
        <end position="19"/>
    </location>
</feature>
<evidence type="ECO:0000313" key="11">
    <source>
        <dbReference type="EnsemblMetazoa" id="tetur10g04960.1"/>
    </source>
</evidence>
<evidence type="ECO:0000256" key="6">
    <source>
        <dbReference type="ARBA" id="ARBA00023163"/>
    </source>
</evidence>